<dbReference type="Proteomes" id="UP000321947">
    <property type="component" value="Unassembled WGS sequence"/>
</dbReference>
<sequence length="74" mass="8712">MAILCQRDRLKRHVWIEVGDGKQCRMWLDLWLQGGPILKRVGERVLFNAVMTSSHKIGRWDVELSWVCHQLGRV</sequence>
<proteinExistence type="predicted"/>
<reference evidence="3 4" key="1">
    <citation type="submission" date="2019-08" db="EMBL/GenBank/DDBJ databases">
        <title>Draft genome sequences of two oriental melons (Cucumis melo L. var makuwa).</title>
        <authorList>
            <person name="Kwon S.-Y."/>
        </authorList>
    </citation>
    <scope>NUCLEOTIDE SEQUENCE [LARGE SCALE GENOMIC DNA]</scope>
    <source>
        <strain evidence="4">cv. Chang Bougi</strain>
        <strain evidence="3">cv. SW 3</strain>
        <tissue evidence="1">Leaf</tissue>
    </source>
</reference>
<dbReference type="OrthoDB" id="1938625at2759"/>
<comment type="caution">
    <text evidence="1">The sequence shown here is derived from an EMBL/GenBank/DDBJ whole genome shotgun (WGS) entry which is preliminary data.</text>
</comment>
<evidence type="ECO:0000313" key="3">
    <source>
        <dbReference type="Proteomes" id="UP000321393"/>
    </source>
</evidence>
<evidence type="ECO:0000313" key="1">
    <source>
        <dbReference type="EMBL" id="KAA0035592.1"/>
    </source>
</evidence>
<evidence type="ECO:0000313" key="4">
    <source>
        <dbReference type="Proteomes" id="UP000321947"/>
    </source>
</evidence>
<name>A0A5A7SWE6_CUCMM</name>
<accession>A0A5A7SWE6</accession>
<dbReference type="EMBL" id="SSTE01019907">
    <property type="protein sequence ID" value="KAA0035592.1"/>
    <property type="molecule type" value="Genomic_DNA"/>
</dbReference>
<organism evidence="1 3">
    <name type="scientific">Cucumis melo var. makuwa</name>
    <name type="common">Oriental melon</name>
    <dbReference type="NCBI Taxonomy" id="1194695"/>
    <lineage>
        <taxon>Eukaryota</taxon>
        <taxon>Viridiplantae</taxon>
        <taxon>Streptophyta</taxon>
        <taxon>Embryophyta</taxon>
        <taxon>Tracheophyta</taxon>
        <taxon>Spermatophyta</taxon>
        <taxon>Magnoliopsida</taxon>
        <taxon>eudicotyledons</taxon>
        <taxon>Gunneridae</taxon>
        <taxon>Pentapetalae</taxon>
        <taxon>rosids</taxon>
        <taxon>fabids</taxon>
        <taxon>Cucurbitales</taxon>
        <taxon>Cucurbitaceae</taxon>
        <taxon>Benincaseae</taxon>
        <taxon>Cucumis</taxon>
    </lineage>
</organism>
<dbReference type="EMBL" id="SSTD01000141">
    <property type="protein sequence ID" value="TYK30944.1"/>
    <property type="molecule type" value="Genomic_DNA"/>
</dbReference>
<dbReference type="AlphaFoldDB" id="A0A5A7SWE6"/>
<dbReference type="Proteomes" id="UP000321393">
    <property type="component" value="Unassembled WGS sequence"/>
</dbReference>
<evidence type="ECO:0000313" key="2">
    <source>
        <dbReference type="EMBL" id="TYK30944.1"/>
    </source>
</evidence>
<gene>
    <name evidence="2" type="ORF">E5676_scaffold455G001690</name>
    <name evidence="1" type="ORF">E6C27_scaffold285G002660</name>
</gene>
<protein>
    <submittedName>
        <fullName evidence="1">Zf-RVT domain-containing protein</fullName>
    </submittedName>
</protein>